<keyword evidence="1" id="KW-1133">Transmembrane helix</keyword>
<protein>
    <recommendedName>
        <fullName evidence="4">SCP domain-containing protein</fullName>
    </recommendedName>
</protein>
<dbReference type="AlphaFoldDB" id="A0A388JNN8"/>
<name>A0A388JNN8_CHABU</name>
<evidence type="ECO:0000256" key="1">
    <source>
        <dbReference type="SAM" id="Phobius"/>
    </source>
</evidence>
<dbReference type="Gramene" id="GBG59404">
    <property type="protein sequence ID" value="GBG59404"/>
    <property type="gene ID" value="CBR_g38430"/>
</dbReference>
<evidence type="ECO:0000313" key="3">
    <source>
        <dbReference type="Proteomes" id="UP000265515"/>
    </source>
</evidence>
<dbReference type="SUPFAM" id="SSF55797">
    <property type="entry name" value="PR-1-like"/>
    <property type="match status" value="1"/>
</dbReference>
<dbReference type="Gene3D" id="3.40.33.10">
    <property type="entry name" value="CAP"/>
    <property type="match status" value="1"/>
</dbReference>
<organism evidence="2 3">
    <name type="scientific">Chara braunii</name>
    <name type="common">Braun's stonewort</name>
    <dbReference type="NCBI Taxonomy" id="69332"/>
    <lineage>
        <taxon>Eukaryota</taxon>
        <taxon>Viridiplantae</taxon>
        <taxon>Streptophyta</taxon>
        <taxon>Charophyceae</taxon>
        <taxon>Charales</taxon>
        <taxon>Characeae</taxon>
        <taxon>Chara</taxon>
    </lineage>
</organism>
<keyword evidence="1" id="KW-0812">Transmembrane</keyword>
<keyword evidence="1" id="KW-0472">Membrane</keyword>
<dbReference type="InterPro" id="IPR035940">
    <property type="entry name" value="CAP_sf"/>
</dbReference>
<evidence type="ECO:0008006" key="4">
    <source>
        <dbReference type="Google" id="ProtNLM"/>
    </source>
</evidence>
<evidence type="ECO:0000313" key="2">
    <source>
        <dbReference type="EMBL" id="GBG59404.1"/>
    </source>
</evidence>
<dbReference type="EMBL" id="BFEA01000004">
    <property type="protein sequence ID" value="GBG59404.1"/>
    <property type="molecule type" value="Genomic_DNA"/>
</dbReference>
<accession>A0A388JNN8</accession>
<reference evidence="2 3" key="1">
    <citation type="journal article" date="2018" name="Cell">
        <title>The Chara Genome: Secondary Complexity and Implications for Plant Terrestrialization.</title>
        <authorList>
            <person name="Nishiyama T."/>
            <person name="Sakayama H."/>
            <person name="Vries J.D."/>
            <person name="Buschmann H."/>
            <person name="Saint-Marcoux D."/>
            <person name="Ullrich K.K."/>
            <person name="Haas F.B."/>
            <person name="Vanderstraeten L."/>
            <person name="Becker D."/>
            <person name="Lang D."/>
            <person name="Vosolsobe S."/>
            <person name="Rombauts S."/>
            <person name="Wilhelmsson P.K.I."/>
            <person name="Janitza P."/>
            <person name="Kern R."/>
            <person name="Heyl A."/>
            <person name="Rumpler F."/>
            <person name="Villalobos L.I.A.C."/>
            <person name="Clay J.M."/>
            <person name="Skokan R."/>
            <person name="Toyoda A."/>
            <person name="Suzuki Y."/>
            <person name="Kagoshima H."/>
            <person name="Schijlen E."/>
            <person name="Tajeshwar N."/>
            <person name="Catarino B."/>
            <person name="Hetherington A.J."/>
            <person name="Saltykova A."/>
            <person name="Bonnot C."/>
            <person name="Breuninger H."/>
            <person name="Symeonidi A."/>
            <person name="Radhakrishnan G.V."/>
            <person name="Van Nieuwerburgh F."/>
            <person name="Deforce D."/>
            <person name="Chang C."/>
            <person name="Karol K.G."/>
            <person name="Hedrich R."/>
            <person name="Ulvskov P."/>
            <person name="Glockner G."/>
            <person name="Delwiche C.F."/>
            <person name="Petrasek J."/>
            <person name="Van de Peer Y."/>
            <person name="Friml J."/>
            <person name="Beilby M."/>
            <person name="Dolan L."/>
            <person name="Kohara Y."/>
            <person name="Sugano S."/>
            <person name="Fujiyama A."/>
            <person name="Delaux P.-M."/>
            <person name="Quint M."/>
            <person name="TheiBen G."/>
            <person name="Hagemann M."/>
            <person name="Harholt J."/>
            <person name="Dunand C."/>
            <person name="Zachgo S."/>
            <person name="Langdale J."/>
            <person name="Maumus F."/>
            <person name="Straeten D.V.D."/>
            <person name="Gould S.B."/>
            <person name="Rensing S.A."/>
        </authorList>
    </citation>
    <scope>NUCLEOTIDE SEQUENCE [LARGE SCALE GENOMIC DNA]</scope>
    <source>
        <strain evidence="2 3">S276</strain>
    </source>
</reference>
<dbReference type="Proteomes" id="UP000265515">
    <property type="component" value="Unassembled WGS sequence"/>
</dbReference>
<gene>
    <name evidence="2" type="ORF">CBR_g38430</name>
</gene>
<feature type="transmembrane region" description="Helical" evidence="1">
    <location>
        <begin position="33"/>
        <end position="56"/>
    </location>
</feature>
<sequence length="180" mass="19549">MEREAEARDRSISGPIGRSRPLGWRKQGLCPPWLFTLLVMGVFVALAVEQGMVMALRTPQELLMGARINRLRSRSHLHDLNRAGNLNCAADKRMDAITAQGGACVSDDKAALAAANQCKWFGDYKFVTELVSCGGGDPLNAWVSNATTRAVLVDPSYRDIGVASRSVKGGRYWVVIVGTT</sequence>
<proteinExistence type="predicted"/>
<comment type="caution">
    <text evidence="2">The sequence shown here is derived from an EMBL/GenBank/DDBJ whole genome shotgun (WGS) entry which is preliminary data.</text>
</comment>
<keyword evidence="3" id="KW-1185">Reference proteome</keyword>